<gene>
    <name evidence="1" type="ORF">Lp19_1213</name>
</gene>
<organism evidence="1 2">
    <name type="scientific">Lactiplantibacillus plantarum</name>
    <name type="common">Lactobacillus plantarum</name>
    <dbReference type="NCBI Taxonomy" id="1590"/>
    <lineage>
        <taxon>Bacteria</taxon>
        <taxon>Bacillati</taxon>
        <taxon>Bacillota</taxon>
        <taxon>Bacilli</taxon>
        <taxon>Lactobacillales</taxon>
        <taxon>Lactobacillaceae</taxon>
        <taxon>Lactiplantibacillus</taxon>
    </lineage>
</organism>
<reference evidence="1 2" key="1">
    <citation type="submission" date="2016-03" db="EMBL/GenBank/DDBJ databases">
        <title>Comparative genomics of 54 Lactobacillus plantarum strains reveals genomic uncoupling from niche constraints.</title>
        <authorList>
            <person name="Martino M.E."/>
        </authorList>
    </citation>
    <scope>NUCLEOTIDE SEQUENCE [LARGE SCALE GENOMIC DNA]</scope>
    <source>
        <strain evidence="1 2">19.1</strain>
    </source>
</reference>
<evidence type="ECO:0000313" key="2">
    <source>
        <dbReference type="Proteomes" id="UP000076882"/>
    </source>
</evidence>
<dbReference type="AlphaFoldDB" id="A0A162ERB1"/>
<sequence>MNKPTFIDVLSARKVRIELLDQVVPIGQLTNRDTNNLTAFIKSYQQRLSNFELSRKNHKE</sequence>
<proteinExistence type="predicted"/>
<name>A0A162ERB1_LACPN</name>
<dbReference type="EMBL" id="LUXM01000024">
    <property type="protein sequence ID" value="KZU95934.1"/>
    <property type="molecule type" value="Genomic_DNA"/>
</dbReference>
<evidence type="ECO:0000313" key="1">
    <source>
        <dbReference type="EMBL" id="KZU95934.1"/>
    </source>
</evidence>
<comment type="caution">
    <text evidence="1">The sequence shown here is derived from an EMBL/GenBank/DDBJ whole genome shotgun (WGS) entry which is preliminary data.</text>
</comment>
<protein>
    <submittedName>
        <fullName evidence="1">Uncharacterized protein</fullName>
    </submittedName>
</protein>
<dbReference type="Proteomes" id="UP000076882">
    <property type="component" value="Unassembled WGS sequence"/>
</dbReference>
<accession>A0A162ERB1</accession>
<dbReference type="PATRIC" id="fig|1590.201.peg.991"/>